<accession>A0A4S5BTI9</accession>
<reference evidence="1 2" key="1">
    <citation type="submission" date="2019-04" db="EMBL/GenBank/DDBJ databases">
        <title>Lampropedia sp YIM MLB12 draf genome.</title>
        <authorList>
            <person name="Wang Y.-X."/>
        </authorList>
    </citation>
    <scope>NUCLEOTIDE SEQUENCE [LARGE SCALE GENOMIC DNA]</scope>
    <source>
        <strain evidence="1 2">YIM MLB12</strain>
    </source>
</reference>
<dbReference type="RefSeq" id="WP_136405093.1">
    <property type="nucleotide sequence ID" value="NZ_SSWX01000002.1"/>
</dbReference>
<proteinExistence type="predicted"/>
<protein>
    <submittedName>
        <fullName evidence="1">Uncharacterized protein</fullName>
    </submittedName>
</protein>
<evidence type="ECO:0000313" key="1">
    <source>
        <dbReference type="EMBL" id="THJ36187.1"/>
    </source>
</evidence>
<dbReference type="AlphaFoldDB" id="A0A4S5BTI9"/>
<comment type="caution">
    <text evidence="1">The sequence shown here is derived from an EMBL/GenBank/DDBJ whole genome shotgun (WGS) entry which is preliminary data.</text>
</comment>
<name>A0A4S5BTI9_9BURK</name>
<evidence type="ECO:0000313" key="2">
    <source>
        <dbReference type="Proteomes" id="UP000306236"/>
    </source>
</evidence>
<dbReference type="OrthoDB" id="962841at2"/>
<dbReference type="Proteomes" id="UP000306236">
    <property type="component" value="Unassembled WGS sequence"/>
</dbReference>
<sequence length="151" mass="16160">MGLILGIDPGAATGVAAYDSGKLVELLTIEPFQLERFLRERAVASPSVLFEDSRLETRLWNARQKGAYGAALATARSVGQVDAWCSLIASLCADMGIPAHGVSPTVKGAKVAAPAFGRITGWTKRCNQHERDAAMVAWKFRNSVALKGRTC</sequence>
<organism evidence="1 2">
    <name type="scientific">Lampropedia aestuarii</name>
    <dbReference type="NCBI Taxonomy" id="2562762"/>
    <lineage>
        <taxon>Bacteria</taxon>
        <taxon>Pseudomonadati</taxon>
        <taxon>Pseudomonadota</taxon>
        <taxon>Betaproteobacteria</taxon>
        <taxon>Burkholderiales</taxon>
        <taxon>Comamonadaceae</taxon>
        <taxon>Lampropedia</taxon>
    </lineage>
</organism>
<gene>
    <name evidence="1" type="ORF">E8K88_02675</name>
</gene>
<keyword evidence="2" id="KW-1185">Reference proteome</keyword>
<dbReference type="EMBL" id="SSWX01000002">
    <property type="protein sequence ID" value="THJ36187.1"/>
    <property type="molecule type" value="Genomic_DNA"/>
</dbReference>